<reference evidence="2 3" key="1">
    <citation type="submission" date="2022-05" db="EMBL/GenBank/DDBJ databases">
        <authorList>
            <consortium name="Genoscope - CEA"/>
            <person name="William W."/>
        </authorList>
    </citation>
    <scope>NUCLEOTIDE SEQUENCE [LARGE SCALE GENOMIC DNA]</scope>
</reference>
<feature type="region of interest" description="Disordered" evidence="1">
    <location>
        <begin position="1"/>
        <end position="24"/>
    </location>
</feature>
<protein>
    <submittedName>
        <fullName evidence="2">Uncharacterized protein</fullName>
    </submittedName>
</protein>
<comment type="caution">
    <text evidence="2">The sequence shown here is derived from an EMBL/GenBank/DDBJ whole genome shotgun (WGS) entry which is preliminary data.</text>
</comment>
<name>A0AAU9WIT9_9CNID</name>
<keyword evidence="3" id="KW-1185">Reference proteome</keyword>
<dbReference type="Proteomes" id="UP001159428">
    <property type="component" value="Unassembled WGS sequence"/>
</dbReference>
<dbReference type="EMBL" id="CALNXJ010000014">
    <property type="protein sequence ID" value="CAH3114716.1"/>
    <property type="molecule type" value="Genomic_DNA"/>
</dbReference>
<evidence type="ECO:0000313" key="3">
    <source>
        <dbReference type="Proteomes" id="UP001159428"/>
    </source>
</evidence>
<gene>
    <name evidence="2" type="ORF">PMEA_00005597</name>
</gene>
<organism evidence="2 3">
    <name type="scientific">Pocillopora meandrina</name>
    <dbReference type="NCBI Taxonomy" id="46732"/>
    <lineage>
        <taxon>Eukaryota</taxon>
        <taxon>Metazoa</taxon>
        <taxon>Cnidaria</taxon>
        <taxon>Anthozoa</taxon>
        <taxon>Hexacorallia</taxon>
        <taxon>Scleractinia</taxon>
        <taxon>Astrocoeniina</taxon>
        <taxon>Pocilloporidae</taxon>
        <taxon>Pocillopora</taxon>
    </lineage>
</organism>
<proteinExistence type="predicted"/>
<evidence type="ECO:0000313" key="2">
    <source>
        <dbReference type="EMBL" id="CAH3114716.1"/>
    </source>
</evidence>
<accession>A0AAU9WIT9</accession>
<evidence type="ECO:0000256" key="1">
    <source>
        <dbReference type="SAM" id="MobiDB-lite"/>
    </source>
</evidence>
<sequence>MAEQRTMSTGEEKGPKTAGTSFIEGDIYKTPEDFEIIEAKRDYTVSDAFGNRASGTQKLNQEDERIADDKNVAYELREQSRKNKYHYAAGELEGGQRRATDPIWSLKVFNIEKSFVNKEEPVLYYLKDESKRGFVIEALQIFPPGTGLPSKRIR</sequence>
<dbReference type="AlphaFoldDB" id="A0AAU9WIT9"/>